<dbReference type="Gene3D" id="3.90.180.10">
    <property type="entry name" value="Medium-chain alcohol dehydrogenases, catalytic domain"/>
    <property type="match status" value="1"/>
</dbReference>
<comment type="caution">
    <text evidence="6">The sequence shown here is derived from an EMBL/GenBank/DDBJ whole genome shotgun (WGS) entry which is preliminary data.</text>
</comment>
<dbReference type="GO" id="GO:0016616">
    <property type="term" value="F:oxidoreductase activity, acting on the CH-OH group of donors, NAD or NADP as acceptor"/>
    <property type="evidence" value="ECO:0007669"/>
    <property type="project" value="UniProtKB-ARBA"/>
</dbReference>
<evidence type="ECO:0000313" key="7">
    <source>
        <dbReference type="Proteomes" id="UP000253529"/>
    </source>
</evidence>
<dbReference type="EMBL" id="QNRK01000001">
    <property type="protein sequence ID" value="RBP18116.1"/>
    <property type="molecule type" value="Genomic_DNA"/>
</dbReference>
<dbReference type="PANTHER" id="PTHR43401">
    <property type="entry name" value="L-THREONINE 3-DEHYDROGENASE"/>
    <property type="match status" value="1"/>
</dbReference>
<dbReference type="InterPro" id="IPR020843">
    <property type="entry name" value="ER"/>
</dbReference>
<evidence type="ECO:0000256" key="2">
    <source>
        <dbReference type="ARBA" id="ARBA00022833"/>
    </source>
</evidence>
<dbReference type="RefSeq" id="WP_113887192.1">
    <property type="nucleotide sequence ID" value="NZ_QNRK01000001.1"/>
</dbReference>
<name>A0A366FVD8_9HYPH</name>
<dbReference type="PANTHER" id="PTHR43401:SF2">
    <property type="entry name" value="L-THREONINE 3-DEHYDROGENASE"/>
    <property type="match status" value="1"/>
</dbReference>
<evidence type="ECO:0000313" key="6">
    <source>
        <dbReference type="EMBL" id="RBP18116.1"/>
    </source>
</evidence>
<dbReference type="InterPro" id="IPR036291">
    <property type="entry name" value="NAD(P)-bd_dom_sf"/>
</dbReference>
<keyword evidence="7" id="KW-1185">Reference proteome</keyword>
<accession>A0A366FVD8</accession>
<evidence type="ECO:0000256" key="4">
    <source>
        <dbReference type="RuleBase" id="RU361277"/>
    </source>
</evidence>
<reference evidence="6 7" key="1">
    <citation type="submission" date="2018-06" db="EMBL/GenBank/DDBJ databases">
        <title>Genomic Encyclopedia of Type Strains, Phase IV (KMG-IV): sequencing the most valuable type-strain genomes for metagenomic binning, comparative biology and taxonomic classification.</title>
        <authorList>
            <person name="Goeker M."/>
        </authorList>
    </citation>
    <scope>NUCLEOTIDE SEQUENCE [LARGE SCALE GENOMIC DNA]</scope>
    <source>
        <strain evidence="6 7">DSM 24875</strain>
    </source>
</reference>
<dbReference type="GO" id="GO:0008270">
    <property type="term" value="F:zinc ion binding"/>
    <property type="evidence" value="ECO:0007669"/>
    <property type="project" value="InterPro"/>
</dbReference>
<dbReference type="InterPro" id="IPR011032">
    <property type="entry name" value="GroES-like_sf"/>
</dbReference>
<evidence type="ECO:0000256" key="3">
    <source>
        <dbReference type="ARBA" id="ARBA00023002"/>
    </source>
</evidence>
<dbReference type="AlphaFoldDB" id="A0A366FVD8"/>
<gene>
    <name evidence="6" type="ORF">DFR50_10158</name>
</gene>
<dbReference type="Gene3D" id="3.40.50.720">
    <property type="entry name" value="NAD(P)-binding Rossmann-like Domain"/>
    <property type="match status" value="1"/>
</dbReference>
<comment type="similarity">
    <text evidence="4">Belongs to the zinc-containing alcohol dehydrogenase family.</text>
</comment>
<protein>
    <submittedName>
        <fullName evidence="6">Threonine dehydrogenase-like Zn-dependent dehydrogenase</fullName>
    </submittedName>
</protein>
<organism evidence="6 7">
    <name type="scientific">Roseiarcus fermentans</name>
    <dbReference type="NCBI Taxonomy" id="1473586"/>
    <lineage>
        <taxon>Bacteria</taxon>
        <taxon>Pseudomonadati</taxon>
        <taxon>Pseudomonadota</taxon>
        <taxon>Alphaproteobacteria</taxon>
        <taxon>Hyphomicrobiales</taxon>
        <taxon>Roseiarcaceae</taxon>
        <taxon>Roseiarcus</taxon>
    </lineage>
</organism>
<dbReference type="SUPFAM" id="SSF51735">
    <property type="entry name" value="NAD(P)-binding Rossmann-fold domains"/>
    <property type="match status" value="1"/>
</dbReference>
<feature type="domain" description="Enoyl reductase (ER)" evidence="5">
    <location>
        <begin position="7"/>
        <end position="344"/>
    </location>
</feature>
<dbReference type="Pfam" id="PF08240">
    <property type="entry name" value="ADH_N"/>
    <property type="match status" value="1"/>
</dbReference>
<dbReference type="SUPFAM" id="SSF50129">
    <property type="entry name" value="GroES-like"/>
    <property type="match status" value="1"/>
</dbReference>
<dbReference type="InterPro" id="IPR013154">
    <property type="entry name" value="ADH-like_N"/>
</dbReference>
<dbReference type="PROSITE" id="PS00059">
    <property type="entry name" value="ADH_ZINC"/>
    <property type="match status" value="1"/>
</dbReference>
<comment type="cofactor">
    <cofactor evidence="4">
        <name>Zn(2+)</name>
        <dbReference type="ChEBI" id="CHEBI:29105"/>
    </cofactor>
</comment>
<dbReference type="SMART" id="SM00829">
    <property type="entry name" value="PKS_ER"/>
    <property type="match status" value="1"/>
</dbReference>
<dbReference type="InterPro" id="IPR002328">
    <property type="entry name" value="ADH_Zn_CS"/>
</dbReference>
<evidence type="ECO:0000256" key="1">
    <source>
        <dbReference type="ARBA" id="ARBA00022723"/>
    </source>
</evidence>
<dbReference type="InterPro" id="IPR013149">
    <property type="entry name" value="ADH-like_C"/>
</dbReference>
<proteinExistence type="inferred from homology"/>
<evidence type="ECO:0000259" key="5">
    <source>
        <dbReference type="SMART" id="SM00829"/>
    </source>
</evidence>
<keyword evidence="1 4" id="KW-0479">Metal-binding</keyword>
<keyword evidence="3" id="KW-0560">Oxidoreductase</keyword>
<dbReference type="Pfam" id="PF00107">
    <property type="entry name" value="ADH_zinc_N"/>
    <property type="match status" value="1"/>
</dbReference>
<dbReference type="Proteomes" id="UP000253529">
    <property type="component" value="Unassembled WGS sequence"/>
</dbReference>
<dbReference type="CDD" id="cd08235">
    <property type="entry name" value="iditol_2_DH_like"/>
    <property type="match status" value="1"/>
</dbReference>
<sequence length="348" mass="37161">MKAAVYRAPGDIALEDRDMPVCGDDELLLRVRAASVCGTDMRIFKSGHFKIPASTHRVLGHEVAGVIAKVGRFVSGFAEGMRVTVTPNIGCGRCKLCRRGYNNMCPNYEAFGISLDGGFEDYMRVPNIAVRGGNVFAIPDGVSFEEAAVVEPLSCAFNAFQGLKVTPEDRVLIFGPGPIGAFFTQLAKLYGAKTVIVAGITDNRLETVGRMGADVLINTTRTDLAQEIANISNGDGVDVIVTAASAPQLQAQALTLLAMHGRVNFFGGLPKGAKVELDTNLIHYRGLHVAGTTGSSNEDYARAMQLVADGQINVRDIVTERYPLTEIGKAFDSAFEGRGMKAMVVPGD</sequence>
<dbReference type="InterPro" id="IPR050129">
    <property type="entry name" value="Zn_alcohol_dh"/>
</dbReference>
<keyword evidence="2 4" id="KW-0862">Zinc</keyword>
<dbReference type="OrthoDB" id="9773078at2"/>